<evidence type="ECO:0000256" key="4">
    <source>
        <dbReference type="ARBA" id="ARBA00022729"/>
    </source>
</evidence>
<name>A0A5N6LW64_9ASTR</name>
<keyword evidence="5" id="KW-0378">Hydrolase</keyword>
<dbReference type="EMBL" id="SZYD01000018">
    <property type="protein sequence ID" value="KAD2805828.1"/>
    <property type="molecule type" value="Genomic_DNA"/>
</dbReference>
<dbReference type="Pfam" id="PF00657">
    <property type="entry name" value="Lipase_GDSL"/>
    <property type="match status" value="1"/>
</dbReference>
<evidence type="ECO:0000313" key="10">
    <source>
        <dbReference type="Proteomes" id="UP000326396"/>
    </source>
</evidence>
<dbReference type="SUPFAM" id="SSF52266">
    <property type="entry name" value="SGNH hydrolase"/>
    <property type="match status" value="1"/>
</dbReference>
<evidence type="ECO:0000313" key="9">
    <source>
        <dbReference type="EMBL" id="KAD2805828.1"/>
    </source>
</evidence>
<evidence type="ECO:0000256" key="7">
    <source>
        <dbReference type="ARBA" id="ARBA00023098"/>
    </source>
</evidence>
<gene>
    <name evidence="9" type="ORF">E3N88_39205</name>
</gene>
<feature type="chain" id="PRO_5024429384" description="GDSL esterase/lipase" evidence="8">
    <location>
        <begin position="27"/>
        <end position="370"/>
    </location>
</feature>
<comment type="subcellular location">
    <subcellularLocation>
        <location evidence="1">Secreted</location>
    </subcellularLocation>
</comment>
<dbReference type="GO" id="GO:0016788">
    <property type="term" value="F:hydrolase activity, acting on ester bonds"/>
    <property type="evidence" value="ECO:0007669"/>
    <property type="project" value="InterPro"/>
</dbReference>
<evidence type="ECO:0000256" key="8">
    <source>
        <dbReference type="SAM" id="SignalP"/>
    </source>
</evidence>
<reference evidence="9 10" key="1">
    <citation type="submission" date="2019-05" db="EMBL/GenBank/DDBJ databases">
        <title>Mikania micrantha, genome provides insights into the molecular mechanism of rapid growth.</title>
        <authorList>
            <person name="Liu B."/>
        </authorList>
    </citation>
    <scope>NUCLEOTIDE SEQUENCE [LARGE SCALE GENOMIC DNA]</scope>
    <source>
        <strain evidence="9">NLD-2019</strain>
        <tissue evidence="9">Leaf</tissue>
    </source>
</reference>
<dbReference type="AlphaFoldDB" id="A0A5N6LW64"/>
<evidence type="ECO:0000256" key="1">
    <source>
        <dbReference type="ARBA" id="ARBA00004613"/>
    </source>
</evidence>
<dbReference type="InterPro" id="IPR035669">
    <property type="entry name" value="SGNH_plant_lipase-like"/>
</dbReference>
<dbReference type="GO" id="GO:0016042">
    <property type="term" value="P:lipid catabolic process"/>
    <property type="evidence" value="ECO:0007669"/>
    <property type="project" value="UniProtKB-KW"/>
</dbReference>
<evidence type="ECO:0000256" key="5">
    <source>
        <dbReference type="ARBA" id="ARBA00022801"/>
    </source>
</evidence>
<keyword evidence="3" id="KW-0964">Secreted</keyword>
<dbReference type="Gene3D" id="3.40.50.1110">
    <property type="entry name" value="SGNH hydrolase"/>
    <property type="match status" value="1"/>
</dbReference>
<dbReference type="PANTHER" id="PTHR45650:SF8">
    <property type="entry name" value="GDSL ESTERASE_LIPASE"/>
    <property type="match status" value="1"/>
</dbReference>
<dbReference type="PANTHER" id="PTHR45650">
    <property type="entry name" value="GDSL-LIKE LIPASE/ACYLHYDROLASE-RELATED"/>
    <property type="match status" value="1"/>
</dbReference>
<organism evidence="9 10">
    <name type="scientific">Mikania micrantha</name>
    <name type="common">bitter vine</name>
    <dbReference type="NCBI Taxonomy" id="192012"/>
    <lineage>
        <taxon>Eukaryota</taxon>
        <taxon>Viridiplantae</taxon>
        <taxon>Streptophyta</taxon>
        <taxon>Embryophyta</taxon>
        <taxon>Tracheophyta</taxon>
        <taxon>Spermatophyta</taxon>
        <taxon>Magnoliopsida</taxon>
        <taxon>eudicotyledons</taxon>
        <taxon>Gunneridae</taxon>
        <taxon>Pentapetalae</taxon>
        <taxon>asterids</taxon>
        <taxon>campanulids</taxon>
        <taxon>Asterales</taxon>
        <taxon>Asteraceae</taxon>
        <taxon>Asteroideae</taxon>
        <taxon>Heliantheae alliance</taxon>
        <taxon>Eupatorieae</taxon>
        <taxon>Mikania</taxon>
    </lineage>
</organism>
<dbReference type="GO" id="GO:0005576">
    <property type="term" value="C:extracellular region"/>
    <property type="evidence" value="ECO:0007669"/>
    <property type="project" value="UniProtKB-SubCell"/>
</dbReference>
<sequence>MVNKGGHRWWFVVVVVAALWWTNVVGQQQPRQASAIWVMGDSLVDNGNNNFLRSMAKANYYPYGIDYYRGPTGRFCNARTFSDILGDWLGVAAPPPFSDPTTAGNRILGGVNYASAAGGILEESGQHYGERYTLNQQVVNFETTLGQLRNMMSATNLTQFLSNSIMVMIFGSNDYINNYLMPNLYATSRFYNPEAFANLLLNHLARQLHALYGLGLRKFFLPGVGPLGCIPNQLATGQGAPGRCVDSVNQMLGPYNEGLKRLVDQFNGGSHPGAMFVYGNTYGAFGDILNTPARYGFVVRDRACCGVGRNQGQITCLPLATPCFNRNQYVFWDAFHPTQAANAVLAQRAYSGPPTDCYPINVQQLAQLKL</sequence>
<dbReference type="InterPro" id="IPR051238">
    <property type="entry name" value="GDSL_esterase/lipase"/>
</dbReference>
<dbReference type="OrthoDB" id="1600564at2759"/>
<evidence type="ECO:0008006" key="11">
    <source>
        <dbReference type="Google" id="ProtNLM"/>
    </source>
</evidence>
<keyword evidence="7" id="KW-0443">Lipid metabolism</keyword>
<comment type="caution">
    <text evidence="9">The sequence shown here is derived from an EMBL/GenBank/DDBJ whole genome shotgun (WGS) entry which is preliminary data.</text>
</comment>
<accession>A0A5N6LW64</accession>
<evidence type="ECO:0000256" key="2">
    <source>
        <dbReference type="ARBA" id="ARBA00008668"/>
    </source>
</evidence>
<protein>
    <recommendedName>
        <fullName evidence="11">GDSL esterase/lipase</fullName>
    </recommendedName>
</protein>
<dbReference type="InterPro" id="IPR001087">
    <property type="entry name" value="GDSL"/>
</dbReference>
<proteinExistence type="inferred from homology"/>
<dbReference type="Proteomes" id="UP000326396">
    <property type="component" value="Linkage Group LG8"/>
</dbReference>
<comment type="similarity">
    <text evidence="2">Belongs to the 'GDSL' lipolytic enzyme family.</text>
</comment>
<dbReference type="InterPro" id="IPR036514">
    <property type="entry name" value="SGNH_hydro_sf"/>
</dbReference>
<evidence type="ECO:0000256" key="6">
    <source>
        <dbReference type="ARBA" id="ARBA00022963"/>
    </source>
</evidence>
<keyword evidence="6" id="KW-0442">Lipid degradation</keyword>
<keyword evidence="4 8" id="KW-0732">Signal</keyword>
<feature type="signal peptide" evidence="8">
    <location>
        <begin position="1"/>
        <end position="26"/>
    </location>
</feature>
<keyword evidence="10" id="KW-1185">Reference proteome</keyword>
<dbReference type="CDD" id="cd01837">
    <property type="entry name" value="SGNH_plant_lipase_like"/>
    <property type="match status" value="1"/>
</dbReference>
<evidence type="ECO:0000256" key="3">
    <source>
        <dbReference type="ARBA" id="ARBA00022525"/>
    </source>
</evidence>